<gene>
    <name evidence="3" type="ORF">Nkreftii_000459</name>
</gene>
<comment type="similarity">
    <text evidence="1">Belongs to the NAD(P)-dependent epimerase/dehydratase family.</text>
</comment>
<dbReference type="InterPro" id="IPR036291">
    <property type="entry name" value="NAD(P)-bd_dom_sf"/>
</dbReference>
<dbReference type="SUPFAM" id="SSF51735">
    <property type="entry name" value="NAD(P)-binding Rossmann-fold domains"/>
    <property type="match status" value="1"/>
</dbReference>
<accession>A0A7S8IY88</accession>
<dbReference type="GO" id="GO:0003978">
    <property type="term" value="F:UDP-glucose 4-epimerase activity"/>
    <property type="evidence" value="ECO:0007669"/>
    <property type="project" value="UniProtKB-EC"/>
</dbReference>
<dbReference type="InterPro" id="IPR001509">
    <property type="entry name" value="Epimerase_deHydtase"/>
</dbReference>
<evidence type="ECO:0000313" key="3">
    <source>
        <dbReference type="EMBL" id="QPD02685.1"/>
    </source>
</evidence>
<dbReference type="Gene3D" id="3.90.25.10">
    <property type="entry name" value="UDP-galactose 4-epimerase, domain 1"/>
    <property type="match status" value="1"/>
</dbReference>
<reference evidence="3 4" key="1">
    <citation type="journal article" date="2020" name="ISME J.">
        <title>Enrichment and physiological characterization of a novel comammox Nitrospira indicates ammonium inhibition of complete nitrification.</title>
        <authorList>
            <person name="Sakoula D."/>
            <person name="Koch H."/>
            <person name="Frank J."/>
            <person name="Jetten M.S.M."/>
            <person name="van Kessel M.A.H.J."/>
            <person name="Lucker S."/>
        </authorList>
    </citation>
    <scope>NUCLEOTIDE SEQUENCE [LARGE SCALE GENOMIC DNA]</scope>
    <source>
        <strain evidence="3">Comreactor17</strain>
    </source>
</reference>
<protein>
    <submittedName>
        <fullName evidence="3">Putative UDP-glucose 4-epimerase</fullName>
        <ecNumber evidence="3">5.1.3.2</ecNumber>
    </submittedName>
</protein>
<dbReference type="CDD" id="cd05256">
    <property type="entry name" value="UDP_AE_SDR_e"/>
    <property type="match status" value="1"/>
</dbReference>
<dbReference type="PRINTS" id="PR01713">
    <property type="entry name" value="NUCEPIMERASE"/>
</dbReference>
<evidence type="ECO:0000256" key="1">
    <source>
        <dbReference type="ARBA" id="ARBA00007637"/>
    </source>
</evidence>
<sequence length="308" mass="33512">MKVLVTGGAGFIGSHVVDRLVEEGHQVIVVDNLATGKRKNVNRAASLYKTDITSGRLERVFRNERPNVVLHLAAQISVRNSVEDPVFDAQVNVLGTMNVLQQAVRYGCRKVVFSSSGGAIYGEQETFPAPESHGNNPLSPYGISKLCGEHYLSYFQQMGGIPVVSLRYANVYGPRQDPEGEAGVVAIFIQKMLNNEQPIINGNGRQTRDFVFVDDVAEANLAAMSQDAHGVYNVGTGTETSVNELFRMLAGLTGSPAKEVHGPAKLGEQLRSVIDPSKIKQELGWEVKVDLAEGLKQTVEFFQGKNGR</sequence>
<keyword evidence="3" id="KW-0413">Isomerase</keyword>
<name>A0A7S8IY88_9BACT</name>
<dbReference type="AlphaFoldDB" id="A0A7S8IY88"/>
<dbReference type="EMBL" id="CP047423">
    <property type="protein sequence ID" value="QPD02685.1"/>
    <property type="molecule type" value="Genomic_DNA"/>
</dbReference>
<proteinExistence type="inferred from homology"/>
<dbReference type="Gene3D" id="3.40.50.720">
    <property type="entry name" value="NAD(P)-binding Rossmann-like Domain"/>
    <property type="match status" value="1"/>
</dbReference>
<dbReference type="EC" id="5.1.3.2" evidence="3"/>
<dbReference type="PANTHER" id="PTHR43000">
    <property type="entry name" value="DTDP-D-GLUCOSE 4,6-DEHYDRATASE-RELATED"/>
    <property type="match status" value="1"/>
</dbReference>
<dbReference type="Proteomes" id="UP000593737">
    <property type="component" value="Chromosome"/>
</dbReference>
<evidence type="ECO:0000313" key="4">
    <source>
        <dbReference type="Proteomes" id="UP000593737"/>
    </source>
</evidence>
<feature type="domain" description="NAD-dependent epimerase/dehydratase" evidence="2">
    <location>
        <begin position="3"/>
        <end position="235"/>
    </location>
</feature>
<evidence type="ECO:0000259" key="2">
    <source>
        <dbReference type="Pfam" id="PF01370"/>
    </source>
</evidence>
<dbReference type="KEGG" id="nkf:Nkreftii_000459"/>
<dbReference type="Pfam" id="PF01370">
    <property type="entry name" value="Epimerase"/>
    <property type="match status" value="1"/>
</dbReference>
<organism evidence="3 4">
    <name type="scientific">Candidatus Nitrospira kreftii</name>
    <dbReference type="NCBI Taxonomy" id="2652173"/>
    <lineage>
        <taxon>Bacteria</taxon>
        <taxon>Pseudomonadati</taxon>
        <taxon>Nitrospirota</taxon>
        <taxon>Nitrospiria</taxon>
        <taxon>Nitrospirales</taxon>
        <taxon>Nitrospiraceae</taxon>
        <taxon>Nitrospira</taxon>
    </lineage>
</organism>